<organism evidence="2 3">
    <name type="scientific">Patellaria atrata CBS 101060</name>
    <dbReference type="NCBI Taxonomy" id="1346257"/>
    <lineage>
        <taxon>Eukaryota</taxon>
        <taxon>Fungi</taxon>
        <taxon>Dikarya</taxon>
        <taxon>Ascomycota</taxon>
        <taxon>Pezizomycotina</taxon>
        <taxon>Dothideomycetes</taxon>
        <taxon>Dothideomycetes incertae sedis</taxon>
        <taxon>Patellariales</taxon>
        <taxon>Patellariaceae</taxon>
        <taxon>Patellaria</taxon>
    </lineage>
</organism>
<comment type="caution">
    <text evidence="2">The sequence shown here is derived from an EMBL/GenBank/DDBJ whole genome shotgun (WGS) entry which is preliminary data.</text>
</comment>
<sequence>MAHLFTGNKFNPEKDIPSLDGKIYIVTGGSAGIGFGIVAHILEHNPSKIYLLSQNPQHAQEAQEELKNYGDASKVEWKQCNFEDLSQTDSVAQELSRLDRIDALVCNAGLGVGVYNETKDGIDSHMQVNHIAQFHLVMTLLPVLIKTPDSRIVLQSSSMHQVADSDTKFASLEEINTDIGPTNLYSRTKLAEILFVRALVRRKEKGEVGFDKNLESPWINATHPGAIKTDQPQQAEEAYGTLGNIGIKSIKPFMKDPVDKGCRSALFAATSPDIVKEKIQGDYVSGGCVFFVVAMQAKPLMLNCCRSFPTGRLQMFPARRRMRNWEKVFGNLRSRFWYRSWASYLTQAHMLIPWKEVFTDSKRVGLLYGLMKL</sequence>
<keyword evidence="3" id="KW-1185">Reference proteome</keyword>
<reference evidence="2" key="1">
    <citation type="journal article" date="2020" name="Stud. Mycol.">
        <title>101 Dothideomycetes genomes: a test case for predicting lifestyles and emergence of pathogens.</title>
        <authorList>
            <person name="Haridas S."/>
            <person name="Albert R."/>
            <person name="Binder M."/>
            <person name="Bloem J."/>
            <person name="Labutti K."/>
            <person name="Salamov A."/>
            <person name="Andreopoulos B."/>
            <person name="Baker S."/>
            <person name="Barry K."/>
            <person name="Bills G."/>
            <person name="Bluhm B."/>
            <person name="Cannon C."/>
            <person name="Castanera R."/>
            <person name="Culley D."/>
            <person name="Daum C."/>
            <person name="Ezra D."/>
            <person name="Gonzalez J."/>
            <person name="Henrissat B."/>
            <person name="Kuo A."/>
            <person name="Liang C."/>
            <person name="Lipzen A."/>
            <person name="Lutzoni F."/>
            <person name="Magnuson J."/>
            <person name="Mondo S."/>
            <person name="Nolan M."/>
            <person name="Ohm R."/>
            <person name="Pangilinan J."/>
            <person name="Park H.-J."/>
            <person name="Ramirez L."/>
            <person name="Alfaro M."/>
            <person name="Sun H."/>
            <person name="Tritt A."/>
            <person name="Yoshinaga Y."/>
            <person name="Zwiers L.-H."/>
            <person name="Turgeon B."/>
            <person name="Goodwin S."/>
            <person name="Spatafora J."/>
            <person name="Crous P."/>
            <person name="Grigoriev I."/>
        </authorList>
    </citation>
    <scope>NUCLEOTIDE SEQUENCE</scope>
    <source>
        <strain evidence="2">CBS 101060</strain>
    </source>
</reference>
<dbReference type="InterPro" id="IPR036291">
    <property type="entry name" value="NAD(P)-bd_dom_sf"/>
</dbReference>
<dbReference type="AlphaFoldDB" id="A0A9P4S5A3"/>
<protein>
    <submittedName>
        <fullName evidence="2">NAD(P)-binding protein</fullName>
    </submittedName>
</protein>
<gene>
    <name evidence="2" type="ORF">M501DRAFT_999317</name>
</gene>
<dbReference type="PRINTS" id="PR00081">
    <property type="entry name" value="GDHRDH"/>
</dbReference>
<dbReference type="PANTHER" id="PTHR43157:SF31">
    <property type="entry name" value="PHOSPHATIDYLINOSITOL-GLYCAN BIOSYNTHESIS CLASS F PROTEIN"/>
    <property type="match status" value="1"/>
</dbReference>
<dbReference type="OrthoDB" id="191139at2759"/>
<keyword evidence="1" id="KW-0560">Oxidoreductase</keyword>
<dbReference type="Proteomes" id="UP000799429">
    <property type="component" value="Unassembled WGS sequence"/>
</dbReference>
<dbReference type="GO" id="GO:0016491">
    <property type="term" value="F:oxidoreductase activity"/>
    <property type="evidence" value="ECO:0007669"/>
    <property type="project" value="UniProtKB-KW"/>
</dbReference>
<evidence type="ECO:0000256" key="1">
    <source>
        <dbReference type="ARBA" id="ARBA00023002"/>
    </source>
</evidence>
<evidence type="ECO:0000313" key="3">
    <source>
        <dbReference type="Proteomes" id="UP000799429"/>
    </source>
</evidence>
<dbReference type="EMBL" id="MU006110">
    <property type="protein sequence ID" value="KAF2835278.1"/>
    <property type="molecule type" value="Genomic_DNA"/>
</dbReference>
<proteinExistence type="predicted"/>
<name>A0A9P4S5A3_9PEZI</name>
<dbReference type="PANTHER" id="PTHR43157">
    <property type="entry name" value="PHOSPHATIDYLINOSITOL-GLYCAN BIOSYNTHESIS CLASS F PROTEIN-RELATED"/>
    <property type="match status" value="1"/>
</dbReference>
<accession>A0A9P4S5A3</accession>
<dbReference type="Gene3D" id="3.40.50.720">
    <property type="entry name" value="NAD(P)-binding Rossmann-like Domain"/>
    <property type="match status" value="1"/>
</dbReference>
<evidence type="ECO:0000313" key="2">
    <source>
        <dbReference type="EMBL" id="KAF2835278.1"/>
    </source>
</evidence>
<dbReference type="Pfam" id="PF00106">
    <property type="entry name" value="adh_short"/>
    <property type="match status" value="1"/>
</dbReference>
<dbReference type="InterPro" id="IPR002347">
    <property type="entry name" value="SDR_fam"/>
</dbReference>
<dbReference type="SUPFAM" id="SSF51735">
    <property type="entry name" value="NAD(P)-binding Rossmann-fold domains"/>
    <property type="match status" value="1"/>
</dbReference>